<dbReference type="AlphaFoldDB" id="A0A2G8TC55"/>
<sequence>MSHIQGWGADLDRKDRPGVPMERTPPRLEGAPIAAPSQQPERMEILVSPERPRITPLFGTSVAPKGISGMLRRLAYKMTENDIRHFMLLLLADRVNVVEGVAEDLMKGHVPSIVGEMGIKSEWQHNRAGLVQKAVVATAIVGIGYYMLKRRESNR</sequence>
<organism evidence="2 3">
    <name type="scientific">Massilia eurypsychrophila</name>
    <dbReference type="NCBI Taxonomy" id="1485217"/>
    <lineage>
        <taxon>Bacteria</taxon>
        <taxon>Pseudomonadati</taxon>
        <taxon>Pseudomonadota</taxon>
        <taxon>Betaproteobacteria</taxon>
        <taxon>Burkholderiales</taxon>
        <taxon>Oxalobacteraceae</taxon>
        <taxon>Telluria group</taxon>
        <taxon>Massilia</taxon>
    </lineage>
</organism>
<feature type="region of interest" description="Disordered" evidence="1">
    <location>
        <begin position="1"/>
        <end position="40"/>
    </location>
</feature>
<comment type="caution">
    <text evidence="2">The sequence shown here is derived from an EMBL/GenBank/DDBJ whole genome shotgun (WGS) entry which is preliminary data.</text>
</comment>
<dbReference type="Proteomes" id="UP000230390">
    <property type="component" value="Unassembled WGS sequence"/>
</dbReference>
<dbReference type="RefSeq" id="WP_099791052.1">
    <property type="nucleotide sequence ID" value="NZ_JBHLYV010000019.1"/>
</dbReference>
<evidence type="ECO:0000313" key="3">
    <source>
        <dbReference type="Proteomes" id="UP000230390"/>
    </source>
</evidence>
<evidence type="ECO:0000313" key="2">
    <source>
        <dbReference type="EMBL" id="PIL43583.1"/>
    </source>
</evidence>
<dbReference type="OrthoDB" id="6021991at2"/>
<dbReference type="EMBL" id="PDOC01000013">
    <property type="protein sequence ID" value="PIL43583.1"/>
    <property type="molecule type" value="Genomic_DNA"/>
</dbReference>
<keyword evidence="3" id="KW-1185">Reference proteome</keyword>
<evidence type="ECO:0000256" key="1">
    <source>
        <dbReference type="SAM" id="MobiDB-lite"/>
    </source>
</evidence>
<accession>A0A2G8TC55</accession>
<proteinExistence type="predicted"/>
<name>A0A2G8TC55_9BURK</name>
<protein>
    <submittedName>
        <fullName evidence="2">Uncharacterized protein</fullName>
    </submittedName>
</protein>
<gene>
    <name evidence="2" type="ORF">CR105_18870</name>
</gene>
<reference evidence="2 3" key="1">
    <citation type="submission" date="2017-10" db="EMBL/GenBank/DDBJ databases">
        <title>Massilia psychrophilum sp. nov., a novel purple-pigmented bacterium isolated from Tianshan glacier, Xinjiang Municipality, China.</title>
        <authorList>
            <person name="Wang H."/>
        </authorList>
    </citation>
    <scope>NUCLEOTIDE SEQUENCE [LARGE SCALE GENOMIC DNA]</scope>
    <source>
        <strain evidence="2 3">JCM 30074</strain>
    </source>
</reference>